<dbReference type="RefSeq" id="WP_150413223.1">
    <property type="nucleotide sequence ID" value="NZ_VYQF01000001.1"/>
</dbReference>
<feature type="domain" description="DUF5683" evidence="2">
    <location>
        <begin position="55"/>
        <end position="198"/>
    </location>
</feature>
<dbReference type="InterPro" id="IPR043738">
    <property type="entry name" value="DUF5683"/>
</dbReference>
<dbReference type="EMBL" id="VYQF01000001">
    <property type="protein sequence ID" value="KAA9041134.1"/>
    <property type="molecule type" value="Genomic_DNA"/>
</dbReference>
<accession>A0A5J5IML3</accession>
<sequence>MLKTFLLFGAFFFLFIICDTKIFAQQKEDTVILKENTSIDTTGKKVPAASVVKKKYNPKVATFRSAVLPGWGQAYNRKYWKIPIIYGALGTTAGVFFFNLKTYKRLRQAVILRSDTILSNDNQVYKDFINLSTESIRSYRNEYRQNIDYSVLFFMLFWGLNVVDATVDAHLKSFDVSPDISMKIRPGLNTANNGPGISFVFFFKNNHSKVLLPLP</sequence>
<keyword evidence="1" id="KW-1133">Transmembrane helix</keyword>
<dbReference type="Proteomes" id="UP000326903">
    <property type="component" value="Unassembled WGS sequence"/>
</dbReference>
<evidence type="ECO:0000313" key="4">
    <source>
        <dbReference type="Proteomes" id="UP000326903"/>
    </source>
</evidence>
<organism evidence="3 4">
    <name type="scientific">Ginsengibacter hankyongi</name>
    <dbReference type="NCBI Taxonomy" id="2607284"/>
    <lineage>
        <taxon>Bacteria</taxon>
        <taxon>Pseudomonadati</taxon>
        <taxon>Bacteroidota</taxon>
        <taxon>Chitinophagia</taxon>
        <taxon>Chitinophagales</taxon>
        <taxon>Chitinophagaceae</taxon>
        <taxon>Ginsengibacter</taxon>
    </lineage>
</organism>
<keyword evidence="1" id="KW-0812">Transmembrane</keyword>
<proteinExistence type="predicted"/>
<dbReference type="AlphaFoldDB" id="A0A5J5IML3"/>
<evidence type="ECO:0000313" key="3">
    <source>
        <dbReference type="EMBL" id="KAA9041134.1"/>
    </source>
</evidence>
<keyword evidence="1" id="KW-0472">Membrane</keyword>
<gene>
    <name evidence="3" type="ORF">FW778_03600</name>
</gene>
<feature type="transmembrane region" description="Helical" evidence="1">
    <location>
        <begin position="79"/>
        <end position="98"/>
    </location>
</feature>
<keyword evidence="4" id="KW-1185">Reference proteome</keyword>
<reference evidence="3 4" key="1">
    <citation type="submission" date="2019-09" db="EMBL/GenBank/DDBJ databases">
        <title>Draft genome sequence of Ginsengibacter sp. BR5-29.</title>
        <authorList>
            <person name="Im W.-T."/>
        </authorList>
    </citation>
    <scope>NUCLEOTIDE SEQUENCE [LARGE SCALE GENOMIC DNA]</scope>
    <source>
        <strain evidence="3 4">BR5-29</strain>
    </source>
</reference>
<name>A0A5J5IML3_9BACT</name>
<comment type="caution">
    <text evidence="3">The sequence shown here is derived from an EMBL/GenBank/DDBJ whole genome shotgun (WGS) entry which is preliminary data.</text>
</comment>
<dbReference type="Pfam" id="PF18935">
    <property type="entry name" value="DUF5683"/>
    <property type="match status" value="1"/>
</dbReference>
<evidence type="ECO:0000256" key="1">
    <source>
        <dbReference type="SAM" id="Phobius"/>
    </source>
</evidence>
<protein>
    <recommendedName>
        <fullName evidence="2">DUF5683 domain-containing protein</fullName>
    </recommendedName>
</protein>
<evidence type="ECO:0000259" key="2">
    <source>
        <dbReference type="Pfam" id="PF18935"/>
    </source>
</evidence>